<evidence type="ECO:0000256" key="1">
    <source>
        <dbReference type="ARBA" id="ARBA00000624"/>
    </source>
</evidence>
<evidence type="ECO:0000256" key="6">
    <source>
        <dbReference type="ARBA" id="ARBA00011738"/>
    </source>
</evidence>
<dbReference type="VEuPathDB" id="FungiDB:YALI0_C00407g"/>
<evidence type="ECO:0000256" key="4">
    <source>
        <dbReference type="ARBA" id="ARBA00004762"/>
    </source>
</evidence>
<evidence type="ECO:0000256" key="9">
    <source>
        <dbReference type="ARBA" id="ARBA00022430"/>
    </source>
</evidence>
<evidence type="ECO:0000313" key="21">
    <source>
        <dbReference type="EMBL" id="RDW25286.1"/>
    </source>
</evidence>
<evidence type="ECO:0000256" key="8">
    <source>
        <dbReference type="ARBA" id="ARBA00019276"/>
    </source>
</evidence>
<keyword evidence="11 19" id="KW-0479">Metal-binding</keyword>
<evidence type="ECO:0000256" key="16">
    <source>
        <dbReference type="ARBA" id="ARBA00023304"/>
    </source>
</evidence>
<dbReference type="VEuPathDB" id="FungiDB:YALI1_C00464g"/>
<comment type="cofactor">
    <cofactor evidence="2">
        <name>Mn(2+)</name>
        <dbReference type="ChEBI" id="CHEBI:29035"/>
    </cofactor>
</comment>
<evidence type="ECO:0000256" key="10">
    <source>
        <dbReference type="ARBA" id="ARBA00022605"/>
    </source>
</evidence>
<dbReference type="PROSITE" id="PS00470">
    <property type="entry name" value="IDH_IMDH"/>
    <property type="match status" value="1"/>
</dbReference>
<keyword evidence="14 19" id="KW-0520">NAD</keyword>
<dbReference type="GO" id="GO:0009098">
    <property type="term" value="P:L-leucine biosynthetic process"/>
    <property type="evidence" value="ECO:0007669"/>
    <property type="project" value="UniProtKB-UniPathway"/>
</dbReference>
<comment type="subcellular location">
    <subcellularLocation>
        <location evidence="3">Cytoplasm</location>
    </subcellularLocation>
</comment>
<evidence type="ECO:0000256" key="7">
    <source>
        <dbReference type="ARBA" id="ARBA00013101"/>
    </source>
</evidence>
<evidence type="ECO:0000256" key="3">
    <source>
        <dbReference type="ARBA" id="ARBA00004496"/>
    </source>
</evidence>
<dbReference type="GO" id="GO:0000287">
    <property type="term" value="F:magnesium ion binding"/>
    <property type="evidence" value="ECO:0007669"/>
    <property type="project" value="InterPro"/>
</dbReference>
<keyword evidence="9 19" id="KW-0432">Leucine biosynthesis</keyword>
<evidence type="ECO:0000256" key="14">
    <source>
        <dbReference type="ARBA" id="ARBA00023027"/>
    </source>
</evidence>
<evidence type="ECO:0000256" key="2">
    <source>
        <dbReference type="ARBA" id="ARBA00001936"/>
    </source>
</evidence>
<dbReference type="Gene3D" id="3.40.718.10">
    <property type="entry name" value="Isopropylmalate Dehydrogenase"/>
    <property type="match status" value="1"/>
</dbReference>
<organism evidence="21 22">
    <name type="scientific">Yarrowia lipolytica</name>
    <name type="common">Candida lipolytica</name>
    <dbReference type="NCBI Taxonomy" id="4952"/>
    <lineage>
        <taxon>Eukaryota</taxon>
        <taxon>Fungi</taxon>
        <taxon>Dikarya</taxon>
        <taxon>Ascomycota</taxon>
        <taxon>Saccharomycotina</taxon>
        <taxon>Dipodascomycetes</taxon>
        <taxon>Dipodascales</taxon>
        <taxon>Dipodascales incertae sedis</taxon>
        <taxon>Yarrowia</taxon>
    </lineage>
</organism>
<comment type="subunit">
    <text evidence="6 19">Homodimer.</text>
</comment>
<evidence type="ECO:0000256" key="12">
    <source>
        <dbReference type="ARBA" id="ARBA00022842"/>
    </source>
</evidence>
<gene>
    <name evidence="21" type="ORF">B0I71DRAFT_159519</name>
</gene>
<evidence type="ECO:0000259" key="20">
    <source>
        <dbReference type="SMART" id="SM01329"/>
    </source>
</evidence>
<dbReference type="GO" id="GO:0003862">
    <property type="term" value="F:3-isopropylmalate dehydrogenase activity"/>
    <property type="evidence" value="ECO:0007669"/>
    <property type="project" value="UniProtKB-EC"/>
</dbReference>
<keyword evidence="15" id="KW-0464">Manganese</keyword>
<proteinExistence type="inferred from homology"/>
<dbReference type="PANTHER" id="PTHR42979:SF1">
    <property type="entry name" value="3-ISOPROPYLMALATE DEHYDROGENASE"/>
    <property type="match status" value="1"/>
</dbReference>
<dbReference type="OrthoDB" id="419183at2759"/>
<evidence type="ECO:0000256" key="18">
    <source>
        <dbReference type="RuleBase" id="RU004443"/>
    </source>
</evidence>
<keyword evidence="13 18" id="KW-0560">Oxidoreductase</keyword>
<accession>A0A371C4P5</accession>
<comment type="function">
    <text evidence="17 19">Catalyzes the oxidation of 3-carboxy-2-hydroxy-4-methylpentanoate (3-isopropylmalate) to 3-carboxy-4-methyl-2-oxopentanoate. The product decarboxylates to 4-methyl-2 oxopentanoate.</text>
</comment>
<dbReference type="SMART" id="SM01329">
    <property type="entry name" value="Iso_dh"/>
    <property type="match status" value="1"/>
</dbReference>
<comment type="pathway">
    <text evidence="4 19">Amino-acid biosynthesis; L-leucine biosynthesis; L-leucine from 3-methyl-2-oxobutanoate: step 3/4.</text>
</comment>
<name>A0A371C4P5_YARLL</name>
<dbReference type="Proteomes" id="UP000256601">
    <property type="component" value="Unassembled WGS sequence"/>
</dbReference>
<keyword evidence="10" id="KW-0028">Amino-acid biosynthesis</keyword>
<comment type="similarity">
    <text evidence="5 18">Belongs to the isocitrate and isopropylmalate dehydrogenases family.</text>
</comment>
<dbReference type="FunFam" id="3.40.718.10:FF:000006">
    <property type="entry name" value="3-isopropylmalate dehydrogenase"/>
    <property type="match status" value="1"/>
</dbReference>
<evidence type="ECO:0000256" key="11">
    <source>
        <dbReference type="ARBA" id="ARBA00022723"/>
    </source>
</evidence>
<protein>
    <recommendedName>
        <fullName evidence="8 19">3-isopropylmalate dehydrogenase</fullName>
        <ecNumber evidence="7 19">1.1.1.85</ecNumber>
    </recommendedName>
</protein>
<dbReference type="GO" id="GO:0005829">
    <property type="term" value="C:cytosol"/>
    <property type="evidence" value="ECO:0007669"/>
    <property type="project" value="TreeGrafter"/>
</dbReference>
<sequence length="378" mass="40462">MEPETKKTKTDSKKIVLLGGDFCGPEVIAEAVKVLKSVAEASGTEFVFEDRLIGGAAIEKEGEPITDATLDICRKADSIMLGAVGGAANTVWTTPDGRTDVRPEQGLLKLRKDLNLYANLRPCQLLSPKLADLSPIRNVEGTDFIIVRELVGGIYFGERKEDDGSGVASDTETYSVPEVERIARMAAFLALQHNPPLPVWSLDKANVLASSRLWRKTVTRVLKDEFPQLELNHQLIDSAAMILIKQPSKMNGIIITTNMFGDIISDEASVIPGSLGLLPSASLASLPDTNEAFGLYEPCHGSAPDLGKQKVNPIATILSAAMMLKFSLNMKPAGDAVEAAVKESVEAGITTADIGGSSSTSEVGDFVANKVKELLKKE</sequence>
<comment type="catalytic activity">
    <reaction evidence="1 19">
        <text>(2R,3S)-3-isopropylmalate + NAD(+) = 4-methyl-2-oxopentanoate + CO2 + NADH</text>
        <dbReference type="Rhea" id="RHEA:32271"/>
        <dbReference type="ChEBI" id="CHEBI:16526"/>
        <dbReference type="ChEBI" id="CHEBI:17865"/>
        <dbReference type="ChEBI" id="CHEBI:35121"/>
        <dbReference type="ChEBI" id="CHEBI:57540"/>
        <dbReference type="ChEBI" id="CHEBI:57945"/>
        <dbReference type="EC" id="1.1.1.85"/>
    </reaction>
</comment>
<evidence type="ECO:0000256" key="5">
    <source>
        <dbReference type="ARBA" id="ARBA00007769"/>
    </source>
</evidence>
<dbReference type="PANTHER" id="PTHR42979">
    <property type="entry name" value="3-ISOPROPYLMALATE DEHYDROGENASE"/>
    <property type="match status" value="1"/>
</dbReference>
<dbReference type="UniPathway" id="UPA00048">
    <property type="reaction ID" value="UER00072"/>
</dbReference>
<evidence type="ECO:0000256" key="17">
    <source>
        <dbReference type="ARBA" id="ARBA00023577"/>
    </source>
</evidence>
<evidence type="ECO:0000256" key="13">
    <source>
        <dbReference type="ARBA" id="ARBA00023002"/>
    </source>
</evidence>
<keyword evidence="16 19" id="KW-0100">Branched-chain amino acid biosynthesis</keyword>
<reference evidence="21 22" key="1">
    <citation type="submission" date="2018-07" db="EMBL/GenBank/DDBJ databases">
        <title>Draft Genome Assemblies for Five Robust Yarrowia lipolytica Strains Exhibiting High Lipid Production and Pentose Sugar Utilization and Sugar Alcohol Secretion from Undetoxified Lignocellulosic Biomass Hydrolysates.</title>
        <authorList>
            <consortium name="DOE Joint Genome Institute"/>
            <person name="Walker C."/>
            <person name="Ryu S."/>
            <person name="Na H."/>
            <person name="Zane M."/>
            <person name="LaButti K."/>
            <person name="Lipzen A."/>
            <person name="Haridas S."/>
            <person name="Barry K."/>
            <person name="Grigoriev I.V."/>
            <person name="Quarterman J."/>
            <person name="Slininger P."/>
            <person name="Dien B."/>
            <person name="Trinh C.T."/>
        </authorList>
    </citation>
    <scope>NUCLEOTIDE SEQUENCE [LARGE SCALE GENOMIC DNA]</scope>
    <source>
        <strain evidence="21 22">YB392</strain>
    </source>
</reference>
<dbReference type="SUPFAM" id="SSF53659">
    <property type="entry name" value="Isocitrate/Isopropylmalate dehydrogenase-like"/>
    <property type="match status" value="1"/>
</dbReference>
<evidence type="ECO:0000256" key="19">
    <source>
        <dbReference type="RuleBase" id="RU004445"/>
    </source>
</evidence>
<dbReference type="EC" id="1.1.1.85" evidence="7 19"/>
<dbReference type="InterPro" id="IPR019818">
    <property type="entry name" value="IsoCit/isopropylmalate_DH_CS"/>
</dbReference>
<comment type="cofactor">
    <cofactor evidence="19">
        <name>Mg(2+)</name>
        <dbReference type="ChEBI" id="CHEBI:18420"/>
    </cofactor>
    <cofactor evidence="19">
        <name>Mn(2+)</name>
        <dbReference type="ChEBI" id="CHEBI:29035"/>
    </cofactor>
    <text evidence="19">Binds 1 Mg(2+) or Mn(2+) ion per subunit.</text>
</comment>
<evidence type="ECO:0000256" key="15">
    <source>
        <dbReference type="ARBA" id="ARBA00023211"/>
    </source>
</evidence>
<dbReference type="InterPro" id="IPR024084">
    <property type="entry name" value="IsoPropMal-DH-like_dom"/>
</dbReference>
<dbReference type="AlphaFoldDB" id="A0A371C4P5"/>
<dbReference type="GO" id="GO:0051287">
    <property type="term" value="F:NAD binding"/>
    <property type="evidence" value="ECO:0007669"/>
    <property type="project" value="InterPro"/>
</dbReference>
<dbReference type="InterPro" id="IPR004429">
    <property type="entry name" value="Isopropylmalate_DH"/>
</dbReference>
<dbReference type="NCBIfam" id="TIGR00169">
    <property type="entry name" value="leuB"/>
    <property type="match status" value="1"/>
</dbReference>
<dbReference type="EMBL" id="KZ859006">
    <property type="protein sequence ID" value="RDW25286.1"/>
    <property type="molecule type" value="Genomic_DNA"/>
</dbReference>
<evidence type="ECO:0000313" key="22">
    <source>
        <dbReference type="Proteomes" id="UP000256601"/>
    </source>
</evidence>
<dbReference type="Pfam" id="PF00180">
    <property type="entry name" value="Iso_dh"/>
    <property type="match status" value="1"/>
</dbReference>
<feature type="domain" description="Isopropylmalate dehydrogenase-like" evidence="20">
    <location>
        <begin position="14"/>
        <end position="367"/>
    </location>
</feature>
<keyword evidence="12" id="KW-0460">Magnesium</keyword>